<proteinExistence type="predicted"/>
<keyword evidence="2" id="KW-1185">Reference proteome</keyword>
<dbReference type="Proteomes" id="UP001177260">
    <property type="component" value="Unassembled WGS sequence"/>
</dbReference>
<protein>
    <submittedName>
        <fullName evidence="1">Uncharacterized protein</fullName>
    </submittedName>
</protein>
<sequence>MRTNLSRFTVGFSDWAWESVLHKYEGGAAPMFPQAWQVGRYLEGYAEREPKEEGEEKGTSTDTEEQELHSEEFDYLLVASGYFSKPHVPDIPGLSDFSAQTVHSSSLHNEGDMQWLLERAGSHGGRLVVIGGSMSGVETASALATHLSSMNFTPGVSSQVGKAYEVHHICSRPFWTVPYYLPHATPRTDAQDGSLHFLPLDLVFYDLSRRPPGPVEYGFGPASAQQVTRVNQYFQGLLGSDYKNVGEKVFSLDDGLSEKVQPSWIGIDDDYAEYVRSESIRTTIGRISAVHVSETGNARIHIQSADGNTTSIDDVAAIVTATGFTPFSSLHFLPADVLTTLEFSATDAFFPVVLDGKGSTNAQLPDIGFVGFYRGPYWGVMEMQARNVAESWFRSESGPELSSSAEAIEEKRQERETVREFRNAGSTLQFPMGDYVGLMESFARDVRVSRSPLDTGGWDGPVIPARYMDESCKKDENMNGEAQTTVDSLRGVLFPEPGSSSLAMASATFRALHGTWRFTRTPVNEDRVSGTMTFHPRYPSSEGYEKEYICEECLESSDEAARSVYRLAKEGSTPYIGIWDVDLAEDPNSAARFSHGLCLAPAKLDKESGKFVVHATAGAEGQDSRHEYAFQLEGVTIPSWTCTASGTNGSTKSTTVYTRL</sequence>
<dbReference type="EMBL" id="JAOPJF010000034">
    <property type="protein sequence ID" value="KAK1143982.1"/>
    <property type="molecule type" value="Genomic_DNA"/>
</dbReference>
<accession>A0ACC3B1L8</accession>
<gene>
    <name evidence="1" type="ORF">N8T08_005891</name>
</gene>
<reference evidence="1 2" key="1">
    <citation type="journal article" date="2023" name="ACS Omega">
        <title>Identification of the Neoaspergillic Acid Biosynthesis Gene Cluster by Establishing an In Vitro CRISPR-Ribonucleoprotein Genetic System in Aspergillus melleus.</title>
        <authorList>
            <person name="Yuan B."/>
            <person name="Grau M.F."/>
            <person name="Murata R.M."/>
            <person name="Torok T."/>
            <person name="Venkateswaran K."/>
            <person name="Stajich J.E."/>
            <person name="Wang C.C.C."/>
        </authorList>
    </citation>
    <scope>NUCLEOTIDE SEQUENCE [LARGE SCALE GENOMIC DNA]</scope>
    <source>
        <strain evidence="1 2">IMV 1140</strain>
    </source>
</reference>
<evidence type="ECO:0000313" key="1">
    <source>
        <dbReference type="EMBL" id="KAK1143982.1"/>
    </source>
</evidence>
<evidence type="ECO:0000313" key="2">
    <source>
        <dbReference type="Proteomes" id="UP001177260"/>
    </source>
</evidence>
<comment type="caution">
    <text evidence="1">The sequence shown here is derived from an EMBL/GenBank/DDBJ whole genome shotgun (WGS) entry which is preliminary data.</text>
</comment>
<organism evidence="1 2">
    <name type="scientific">Aspergillus melleus</name>
    <dbReference type="NCBI Taxonomy" id="138277"/>
    <lineage>
        <taxon>Eukaryota</taxon>
        <taxon>Fungi</taxon>
        <taxon>Dikarya</taxon>
        <taxon>Ascomycota</taxon>
        <taxon>Pezizomycotina</taxon>
        <taxon>Eurotiomycetes</taxon>
        <taxon>Eurotiomycetidae</taxon>
        <taxon>Eurotiales</taxon>
        <taxon>Aspergillaceae</taxon>
        <taxon>Aspergillus</taxon>
        <taxon>Aspergillus subgen. Circumdati</taxon>
    </lineage>
</organism>
<name>A0ACC3B1L8_9EURO</name>